<keyword evidence="1 3" id="KW-0853">WD repeat</keyword>
<protein>
    <submittedName>
        <fullName evidence="5">Uncharacterized protein</fullName>
    </submittedName>
</protein>
<reference evidence="5" key="1">
    <citation type="submission" date="2023-12" db="EMBL/GenBank/DDBJ databases">
        <title>Genome assembly of Anisodus tanguticus.</title>
        <authorList>
            <person name="Wang Y.-J."/>
        </authorList>
    </citation>
    <scope>NUCLEOTIDE SEQUENCE</scope>
    <source>
        <strain evidence="5">KB-2021</strain>
        <tissue evidence="5">Leaf</tissue>
    </source>
</reference>
<dbReference type="AlphaFoldDB" id="A0AAE1V2W4"/>
<dbReference type="PANTHER" id="PTHR44376:SF8">
    <property type="entry name" value="TRANSCRIPTIONAL COREPRESSOR LEUNIG-LIKE"/>
    <property type="match status" value="1"/>
</dbReference>
<dbReference type="Proteomes" id="UP001291623">
    <property type="component" value="Unassembled WGS sequence"/>
</dbReference>
<dbReference type="InterPro" id="IPR019775">
    <property type="entry name" value="WD40_repeat_CS"/>
</dbReference>
<evidence type="ECO:0000256" key="4">
    <source>
        <dbReference type="SAM" id="MobiDB-lite"/>
    </source>
</evidence>
<dbReference type="PROSITE" id="PS00678">
    <property type="entry name" value="WD_REPEATS_1"/>
    <property type="match status" value="1"/>
</dbReference>
<dbReference type="Pfam" id="PF00400">
    <property type="entry name" value="WD40"/>
    <property type="match status" value="2"/>
</dbReference>
<keyword evidence="2" id="KW-0677">Repeat</keyword>
<dbReference type="PANTHER" id="PTHR44376">
    <property type="entry name" value="TRANSCRIPTIONAL REGULATOR OF FILAMENTOUS GROWTH FLO8"/>
    <property type="match status" value="1"/>
</dbReference>
<name>A0AAE1V2W4_9SOLA</name>
<dbReference type="PROSITE" id="PS50082">
    <property type="entry name" value="WD_REPEATS_2"/>
    <property type="match status" value="1"/>
</dbReference>
<dbReference type="InterPro" id="IPR015943">
    <property type="entry name" value="WD40/YVTN_repeat-like_dom_sf"/>
</dbReference>
<evidence type="ECO:0000313" key="5">
    <source>
        <dbReference type="EMBL" id="KAK4354293.1"/>
    </source>
</evidence>
<keyword evidence="6" id="KW-1185">Reference proteome</keyword>
<evidence type="ECO:0000256" key="3">
    <source>
        <dbReference type="PROSITE-ProRule" id="PRU00221"/>
    </source>
</evidence>
<feature type="region of interest" description="Disordered" evidence="4">
    <location>
        <begin position="117"/>
        <end position="156"/>
    </location>
</feature>
<dbReference type="PROSITE" id="PS50294">
    <property type="entry name" value="WD_REPEATS_REGION"/>
    <property type="match status" value="1"/>
</dbReference>
<gene>
    <name evidence="5" type="ORF">RND71_026487</name>
</gene>
<evidence type="ECO:0000313" key="6">
    <source>
        <dbReference type="Proteomes" id="UP001291623"/>
    </source>
</evidence>
<sequence>MSAIADGNDMWCIFINVACMLLRELQISPTSIALRMAICFVQTLDLLQLPAPESSGNFFPMLTQADSSGKDVRTFGYTNQTTPANLPVDQQIIAPIGVIIGSSGKQPAVQEQINQVRLQSLDKSERKRKAPSSSRASVEKGKAHVAGSALPARTQPGRKGIAFEEIRNLHTTKSEFLCCHFNSQGELLSTAGHDKKPSKPFGNLAGHAGHVMSIDFHPIKLRLLSSCDSNNEIRLWDIRTGDCIINFKGHVEDVRSICWDRTGNCLESVSEYSAWIWYVRDGECIHELNSGDNRFQSCTFHPGHGQVLVIGSDKVCLTQFGYSAKALSS</sequence>
<dbReference type="SUPFAM" id="SSF50978">
    <property type="entry name" value="WD40 repeat-like"/>
    <property type="match status" value="1"/>
</dbReference>
<proteinExistence type="predicted"/>
<evidence type="ECO:0000256" key="1">
    <source>
        <dbReference type="ARBA" id="ARBA00022574"/>
    </source>
</evidence>
<dbReference type="InterPro" id="IPR036322">
    <property type="entry name" value="WD40_repeat_dom_sf"/>
</dbReference>
<dbReference type="EMBL" id="JAVYJV010000014">
    <property type="protein sequence ID" value="KAK4354293.1"/>
    <property type="molecule type" value="Genomic_DNA"/>
</dbReference>
<dbReference type="Gene3D" id="2.130.10.10">
    <property type="entry name" value="YVTN repeat-like/Quinoprotein amine dehydrogenase"/>
    <property type="match status" value="1"/>
</dbReference>
<feature type="repeat" description="WD" evidence="3">
    <location>
        <begin position="204"/>
        <end position="246"/>
    </location>
</feature>
<dbReference type="InterPro" id="IPR044716">
    <property type="entry name" value="LEUNIG-like"/>
</dbReference>
<dbReference type="InterPro" id="IPR001680">
    <property type="entry name" value="WD40_rpt"/>
</dbReference>
<comment type="caution">
    <text evidence="5">The sequence shown here is derived from an EMBL/GenBank/DDBJ whole genome shotgun (WGS) entry which is preliminary data.</text>
</comment>
<dbReference type="GO" id="GO:0003714">
    <property type="term" value="F:transcription corepressor activity"/>
    <property type="evidence" value="ECO:0007669"/>
    <property type="project" value="InterPro"/>
</dbReference>
<organism evidence="5 6">
    <name type="scientific">Anisodus tanguticus</name>
    <dbReference type="NCBI Taxonomy" id="243964"/>
    <lineage>
        <taxon>Eukaryota</taxon>
        <taxon>Viridiplantae</taxon>
        <taxon>Streptophyta</taxon>
        <taxon>Embryophyta</taxon>
        <taxon>Tracheophyta</taxon>
        <taxon>Spermatophyta</taxon>
        <taxon>Magnoliopsida</taxon>
        <taxon>eudicotyledons</taxon>
        <taxon>Gunneridae</taxon>
        <taxon>Pentapetalae</taxon>
        <taxon>asterids</taxon>
        <taxon>lamiids</taxon>
        <taxon>Solanales</taxon>
        <taxon>Solanaceae</taxon>
        <taxon>Solanoideae</taxon>
        <taxon>Hyoscyameae</taxon>
        <taxon>Anisodus</taxon>
    </lineage>
</organism>
<accession>A0AAE1V2W4</accession>
<dbReference type="SMART" id="SM00320">
    <property type="entry name" value="WD40"/>
    <property type="match status" value="4"/>
</dbReference>
<evidence type="ECO:0000256" key="2">
    <source>
        <dbReference type="ARBA" id="ARBA00022737"/>
    </source>
</evidence>